<accession>A0ABR4FZ30</accession>
<feature type="non-terminal residue" evidence="1">
    <location>
        <position position="135"/>
    </location>
</feature>
<gene>
    <name evidence="1" type="ORF">BJX66DRAFT_308712</name>
</gene>
<reference evidence="1 2" key="1">
    <citation type="submission" date="2024-07" db="EMBL/GenBank/DDBJ databases">
        <title>Section-level genome sequencing and comparative genomics of Aspergillus sections Usti and Cavernicolus.</title>
        <authorList>
            <consortium name="Lawrence Berkeley National Laboratory"/>
            <person name="Nybo J.L."/>
            <person name="Vesth T.C."/>
            <person name="Theobald S."/>
            <person name="Frisvad J.C."/>
            <person name="Larsen T.O."/>
            <person name="Kjaerboelling I."/>
            <person name="Rothschild-Mancinelli K."/>
            <person name="Lyhne E.K."/>
            <person name="Kogle M.E."/>
            <person name="Barry K."/>
            <person name="Clum A."/>
            <person name="Na H."/>
            <person name="Ledsgaard L."/>
            <person name="Lin J."/>
            <person name="Lipzen A."/>
            <person name="Kuo A."/>
            <person name="Riley R."/>
            <person name="Mondo S."/>
            <person name="Labutti K."/>
            <person name="Haridas S."/>
            <person name="Pangalinan J."/>
            <person name="Salamov A.A."/>
            <person name="Simmons B.A."/>
            <person name="Magnuson J.K."/>
            <person name="Chen J."/>
            <person name="Drula E."/>
            <person name="Henrissat B."/>
            <person name="Wiebenga A."/>
            <person name="Lubbers R.J."/>
            <person name="Gomes A.C."/>
            <person name="Makela M.R."/>
            <person name="Stajich J."/>
            <person name="Grigoriev I.V."/>
            <person name="Mortensen U.H."/>
            <person name="De Vries R.P."/>
            <person name="Baker S.E."/>
            <person name="Andersen M.R."/>
        </authorList>
    </citation>
    <scope>NUCLEOTIDE SEQUENCE [LARGE SCALE GENOMIC DNA]</scope>
    <source>
        <strain evidence="1 2">CBS 209.92</strain>
    </source>
</reference>
<name>A0ABR4FZ30_9EURO</name>
<keyword evidence="2" id="KW-1185">Reference proteome</keyword>
<protein>
    <submittedName>
        <fullName evidence="1">Uncharacterized protein</fullName>
    </submittedName>
</protein>
<organism evidence="1 2">
    <name type="scientific">Aspergillus keveii</name>
    <dbReference type="NCBI Taxonomy" id="714993"/>
    <lineage>
        <taxon>Eukaryota</taxon>
        <taxon>Fungi</taxon>
        <taxon>Dikarya</taxon>
        <taxon>Ascomycota</taxon>
        <taxon>Pezizomycotina</taxon>
        <taxon>Eurotiomycetes</taxon>
        <taxon>Eurotiomycetidae</taxon>
        <taxon>Eurotiales</taxon>
        <taxon>Aspergillaceae</taxon>
        <taxon>Aspergillus</taxon>
        <taxon>Aspergillus subgen. Nidulantes</taxon>
    </lineage>
</organism>
<evidence type="ECO:0000313" key="2">
    <source>
        <dbReference type="Proteomes" id="UP001610563"/>
    </source>
</evidence>
<proteinExistence type="predicted"/>
<dbReference type="EMBL" id="JBFTWV010000078">
    <property type="protein sequence ID" value="KAL2788514.1"/>
    <property type="molecule type" value="Genomic_DNA"/>
</dbReference>
<comment type="caution">
    <text evidence="1">The sequence shown here is derived from an EMBL/GenBank/DDBJ whole genome shotgun (WGS) entry which is preliminary data.</text>
</comment>
<evidence type="ECO:0000313" key="1">
    <source>
        <dbReference type="EMBL" id="KAL2788514.1"/>
    </source>
</evidence>
<sequence length="135" mass="15245">MRKGKRRHGQHSGAGVGQEWTHPWLSTSIAFEFDPPGHEYQTPPDSSFACRNSYLFLAGASPRFEYKGRFLVEDTFWVRWRGKGRGLRQPATSSPECLLLSAGDWIMSTAEVGGLHRRASKLSLYSLGCSWMPRI</sequence>
<dbReference type="Proteomes" id="UP001610563">
    <property type="component" value="Unassembled WGS sequence"/>
</dbReference>